<comment type="subunit">
    <text evidence="8">The complex is composed of six subunits: RnfA, RnfB, RnfC, RnfD, RnfE and RnfG.</text>
</comment>
<feature type="binding site" evidence="8">
    <location>
        <position position="374"/>
    </location>
    <ligand>
        <name>[4Fe-4S] cluster</name>
        <dbReference type="ChEBI" id="CHEBI:49883"/>
        <label>1</label>
    </ligand>
</feature>
<evidence type="ECO:0000313" key="10">
    <source>
        <dbReference type="EMBL" id="EJZ64234.1"/>
    </source>
</evidence>
<keyword evidence="1 8" id="KW-0813">Transport</keyword>
<dbReference type="GO" id="GO:0046872">
    <property type="term" value="F:metal ion binding"/>
    <property type="evidence" value="ECO:0007669"/>
    <property type="project" value="UniProtKB-KW"/>
</dbReference>
<keyword evidence="6 8" id="KW-0408">Iron</keyword>
<keyword evidence="4 8" id="KW-0677">Repeat</keyword>
<dbReference type="Gene3D" id="3.10.20.600">
    <property type="match status" value="1"/>
</dbReference>
<feature type="binding site" evidence="8">
    <location>
        <position position="407"/>
    </location>
    <ligand>
        <name>[4Fe-4S] cluster</name>
        <dbReference type="ChEBI" id="CHEBI:49883"/>
        <label>2</label>
    </ligand>
</feature>
<dbReference type="PANTHER" id="PTHR43034">
    <property type="entry name" value="ION-TRANSLOCATING OXIDOREDUCTASE COMPLEX SUBUNIT C"/>
    <property type="match status" value="1"/>
</dbReference>
<evidence type="ECO:0000256" key="7">
    <source>
        <dbReference type="ARBA" id="ARBA00023014"/>
    </source>
</evidence>
<dbReference type="SUPFAM" id="SSF142019">
    <property type="entry name" value="Nqo1 FMN-binding domain-like"/>
    <property type="match status" value="1"/>
</dbReference>
<feature type="binding site" evidence="8">
    <location>
        <position position="417"/>
    </location>
    <ligand>
        <name>[4Fe-4S] cluster</name>
        <dbReference type="ChEBI" id="CHEBI:49883"/>
        <label>1</label>
    </ligand>
</feature>
<dbReference type="EC" id="7.-.-.-" evidence="8"/>
<dbReference type="PROSITE" id="PS51379">
    <property type="entry name" value="4FE4S_FER_2"/>
    <property type="match status" value="2"/>
</dbReference>
<keyword evidence="11" id="KW-1185">Reference proteome</keyword>
<sequence>MLKTFRIGGIHPKENKLTSQCPVTAIPVPRQVSLMLNQHIGAPANCIVKKGDTVKVGTLIAEANGFLSSNIHSPVSGTVSKIDKIANAFGIYSQAIIIDTEGDDWEEYIDRTPSLEKEITLSSNEIIQKIAQNGIVGLGGATFPTHVKLTPPKEFKPTVLIVNATECEPYLTDDHALMLESPEQIIIGCHILMKAIHVKQAYIGVENNKRDAIALLKKHAEKYPGIEIVPLRTRYPQGGEKQLIDAILHKQVANGALPVSTGAIVQNVGTAFAVYEAVQKNKPLVERIVTVTGDGVKQPGNYRIRLGMPIRELIEIAGGLPSDSAKVILGGPMMGKAVSNLDAPIPKGCSGILILNEAHAHRSETSSCIRCGKCVSACPMGLEPYLLAKLSENHLFERAEKELITACLECGCCAYSCPSNRPILDYIRIGKNAVNQIIRSRKQS</sequence>
<dbReference type="HOGENOM" id="CLU_010808_6_0_10"/>
<keyword evidence="8" id="KW-1003">Cell membrane</keyword>
<dbReference type="RefSeq" id="WP_008861955.1">
    <property type="nucleotide sequence ID" value="NZ_CAXSYG010000005.1"/>
</dbReference>
<dbReference type="InterPro" id="IPR010208">
    <property type="entry name" value="Ion_transpt_RnfC/RsxC"/>
</dbReference>
<dbReference type="NCBIfam" id="NF003454">
    <property type="entry name" value="PRK05035.1"/>
    <property type="match status" value="1"/>
</dbReference>
<dbReference type="PROSITE" id="PS00198">
    <property type="entry name" value="4FE4S_FER_1"/>
    <property type="match status" value="1"/>
</dbReference>
<dbReference type="Pfam" id="PF13375">
    <property type="entry name" value="RnfC_N"/>
    <property type="match status" value="1"/>
</dbReference>
<accession>K0X926</accession>
<protein>
    <recommendedName>
        <fullName evidence="8">Ion-translocating oxidoreductase complex subunit C</fullName>
        <ecNumber evidence="8">7.-.-.-</ecNumber>
    </recommendedName>
    <alternativeName>
        <fullName evidence="8">Rnf electron transport complex subunit C</fullName>
    </alternativeName>
</protein>
<dbReference type="GO" id="GO:0051539">
    <property type="term" value="F:4 iron, 4 sulfur cluster binding"/>
    <property type="evidence" value="ECO:0007669"/>
    <property type="project" value="UniProtKB-KW"/>
</dbReference>
<dbReference type="NCBIfam" id="TIGR01945">
    <property type="entry name" value="rnfC"/>
    <property type="match status" value="1"/>
</dbReference>
<dbReference type="Gene3D" id="3.30.70.20">
    <property type="match status" value="1"/>
</dbReference>
<keyword evidence="8" id="KW-1278">Translocase</keyword>
<organism evidence="10 11">
    <name type="scientific">Barnesiella intestinihominis YIT 11860</name>
    <dbReference type="NCBI Taxonomy" id="742726"/>
    <lineage>
        <taxon>Bacteria</taxon>
        <taxon>Pseudomonadati</taxon>
        <taxon>Bacteroidota</taxon>
        <taxon>Bacteroidia</taxon>
        <taxon>Bacteroidales</taxon>
        <taxon>Barnesiellaceae</taxon>
        <taxon>Barnesiella</taxon>
    </lineage>
</organism>
<feature type="binding site" evidence="8">
    <location>
        <position position="371"/>
    </location>
    <ligand>
        <name>[4Fe-4S] cluster</name>
        <dbReference type="ChEBI" id="CHEBI:49883"/>
        <label>1</label>
    </ligand>
</feature>
<gene>
    <name evidence="8" type="primary">rnfC</name>
    <name evidence="10" type="ORF">HMPREF9448_01494</name>
</gene>
<evidence type="ECO:0000256" key="6">
    <source>
        <dbReference type="ARBA" id="ARBA00023004"/>
    </source>
</evidence>
<dbReference type="EMBL" id="ADLE01000009">
    <property type="protein sequence ID" value="EJZ64234.1"/>
    <property type="molecule type" value="Genomic_DNA"/>
</dbReference>
<dbReference type="GO" id="GO:0022900">
    <property type="term" value="P:electron transport chain"/>
    <property type="evidence" value="ECO:0007669"/>
    <property type="project" value="UniProtKB-UniRule"/>
</dbReference>
<comment type="function">
    <text evidence="8">Part of a membrane-bound complex that couples electron transfer with translocation of ions across the membrane.</text>
</comment>
<dbReference type="Pfam" id="PF10531">
    <property type="entry name" value="SLBB"/>
    <property type="match status" value="1"/>
</dbReference>
<dbReference type="InterPro" id="IPR017896">
    <property type="entry name" value="4Fe4S_Fe-S-bd"/>
</dbReference>
<dbReference type="InterPro" id="IPR026902">
    <property type="entry name" value="RnfC_N"/>
</dbReference>
<proteinExistence type="inferred from homology"/>
<evidence type="ECO:0000313" key="11">
    <source>
        <dbReference type="Proteomes" id="UP000006044"/>
    </source>
</evidence>
<reference evidence="10 11" key="1">
    <citation type="submission" date="2012-08" db="EMBL/GenBank/DDBJ databases">
        <title>The Genome Sequence of Barnesiella intestinihominis YIT 11860.</title>
        <authorList>
            <consortium name="The Broad Institute Genome Sequencing Platform"/>
            <person name="Earl A."/>
            <person name="Ward D."/>
            <person name="Feldgarden M."/>
            <person name="Gevers D."/>
            <person name="Morotomi M."/>
            <person name="Walker B."/>
            <person name="Young S.K."/>
            <person name="Zeng Q."/>
            <person name="Gargeya S."/>
            <person name="Fitzgerald M."/>
            <person name="Haas B."/>
            <person name="Abouelleil A."/>
            <person name="Alvarado L."/>
            <person name="Arachchi H.M."/>
            <person name="Berlin A.M."/>
            <person name="Chapman S.B."/>
            <person name="Goldberg J."/>
            <person name="Griggs A."/>
            <person name="Gujja S."/>
            <person name="Hansen M."/>
            <person name="Howarth C."/>
            <person name="Imamovic A."/>
            <person name="Larimer J."/>
            <person name="McCowen C."/>
            <person name="Montmayeur A."/>
            <person name="Murphy C."/>
            <person name="Neiman D."/>
            <person name="Pearson M."/>
            <person name="Priest M."/>
            <person name="Roberts A."/>
            <person name="Saif S."/>
            <person name="Shea T."/>
            <person name="Sisk P."/>
            <person name="Sykes S."/>
            <person name="Wortman J."/>
            <person name="Nusbaum C."/>
            <person name="Birren B."/>
        </authorList>
    </citation>
    <scope>NUCLEOTIDE SEQUENCE [LARGE SCALE GENOMIC DNA]</scope>
    <source>
        <strain evidence="10 11">YIT 11860</strain>
    </source>
</reference>
<dbReference type="AlphaFoldDB" id="K0X926"/>
<dbReference type="InterPro" id="IPR017900">
    <property type="entry name" value="4Fe4S_Fe_S_CS"/>
</dbReference>
<evidence type="ECO:0000256" key="4">
    <source>
        <dbReference type="ARBA" id="ARBA00022737"/>
    </source>
</evidence>
<keyword evidence="8" id="KW-0472">Membrane</keyword>
<dbReference type="GeneID" id="77848759"/>
<dbReference type="InterPro" id="IPR037225">
    <property type="entry name" value="Nuo51_FMN-bd_sf"/>
</dbReference>
<dbReference type="Pfam" id="PF13237">
    <property type="entry name" value="Fer4_10"/>
    <property type="match status" value="1"/>
</dbReference>
<keyword evidence="5 8" id="KW-0249">Electron transport</keyword>
<feature type="domain" description="4Fe-4S ferredoxin-type" evidence="9">
    <location>
        <begin position="397"/>
        <end position="427"/>
    </location>
</feature>
<name>K0X926_9BACT</name>
<dbReference type="InterPro" id="IPR019554">
    <property type="entry name" value="Soluble_ligand-bd"/>
</dbReference>
<feature type="binding site" evidence="8">
    <location>
        <position position="413"/>
    </location>
    <ligand>
        <name>[4Fe-4S] cluster</name>
        <dbReference type="ChEBI" id="CHEBI:49883"/>
        <label>2</label>
    </ligand>
</feature>
<feature type="binding site" evidence="8">
    <location>
        <position position="368"/>
    </location>
    <ligand>
        <name>[4Fe-4S] cluster</name>
        <dbReference type="ChEBI" id="CHEBI:49883"/>
        <label>1</label>
    </ligand>
</feature>
<comment type="similarity">
    <text evidence="8">Belongs to the 4Fe4S bacterial-type ferredoxin family. RnfC subfamily.</text>
</comment>
<dbReference type="GO" id="GO:0009055">
    <property type="term" value="F:electron transfer activity"/>
    <property type="evidence" value="ECO:0007669"/>
    <property type="project" value="InterPro"/>
</dbReference>
<feature type="binding site" evidence="8">
    <location>
        <position position="378"/>
    </location>
    <ligand>
        <name>[4Fe-4S] cluster</name>
        <dbReference type="ChEBI" id="CHEBI:49883"/>
        <label>2</label>
    </ligand>
</feature>
<dbReference type="OrthoDB" id="9767754at2"/>
<feature type="binding site" evidence="8">
    <location>
        <position position="410"/>
    </location>
    <ligand>
        <name>[4Fe-4S] cluster</name>
        <dbReference type="ChEBI" id="CHEBI:49883"/>
        <label>2</label>
    </ligand>
</feature>
<dbReference type="GO" id="GO:0005886">
    <property type="term" value="C:plasma membrane"/>
    <property type="evidence" value="ECO:0007669"/>
    <property type="project" value="UniProtKB-SubCell"/>
</dbReference>
<dbReference type="Proteomes" id="UP000006044">
    <property type="component" value="Unassembled WGS sequence"/>
</dbReference>
<comment type="subcellular location">
    <subcellularLocation>
        <location evidence="8">Cell membrane</location>
        <topology evidence="8">Peripheral membrane protein</topology>
    </subcellularLocation>
</comment>
<evidence type="ECO:0000256" key="5">
    <source>
        <dbReference type="ARBA" id="ARBA00022982"/>
    </source>
</evidence>
<dbReference type="PATRIC" id="fig|742726.3.peg.1572"/>
<dbReference type="SUPFAM" id="SSF46548">
    <property type="entry name" value="alpha-helical ferredoxin"/>
    <property type="match status" value="1"/>
</dbReference>
<evidence type="ECO:0000256" key="1">
    <source>
        <dbReference type="ARBA" id="ARBA00022448"/>
    </source>
</evidence>
<keyword evidence="2 8" id="KW-0004">4Fe-4S</keyword>
<keyword evidence="3 8" id="KW-0479">Metal-binding</keyword>
<dbReference type="Gene3D" id="3.40.50.11540">
    <property type="entry name" value="NADH-ubiquinone oxidoreductase 51kDa subunit"/>
    <property type="match status" value="1"/>
</dbReference>
<dbReference type="Pfam" id="PF01512">
    <property type="entry name" value="Complex1_51K"/>
    <property type="match status" value="1"/>
</dbReference>
<feature type="domain" description="4Fe-4S ferredoxin-type" evidence="9">
    <location>
        <begin position="359"/>
        <end position="381"/>
    </location>
</feature>
<dbReference type="PANTHER" id="PTHR43034:SF2">
    <property type="entry name" value="ION-TRANSLOCATING OXIDOREDUCTASE COMPLEX SUBUNIT C"/>
    <property type="match status" value="1"/>
</dbReference>
<evidence type="ECO:0000256" key="8">
    <source>
        <dbReference type="HAMAP-Rule" id="MF_00461"/>
    </source>
</evidence>
<comment type="caution">
    <text evidence="10">The sequence shown here is derived from an EMBL/GenBank/DDBJ whole genome shotgun (WGS) entry which is preliminary data.</text>
</comment>
<dbReference type="InterPro" id="IPR011538">
    <property type="entry name" value="Nuo51_FMN-bd"/>
</dbReference>
<evidence type="ECO:0000256" key="3">
    <source>
        <dbReference type="ARBA" id="ARBA00022723"/>
    </source>
</evidence>
<dbReference type="HAMAP" id="MF_00461">
    <property type="entry name" value="RsxC_RnfC"/>
    <property type="match status" value="1"/>
</dbReference>
<dbReference type="eggNOG" id="COG4656">
    <property type="taxonomic scope" value="Bacteria"/>
</dbReference>
<comment type="cofactor">
    <cofactor evidence="8">
        <name>[4Fe-4S] cluster</name>
        <dbReference type="ChEBI" id="CHEBI:49883"/>
    </cofactor>
    <text evidence="8">Binds 2 [4Fe-4S] clusters per subunit.</text>
</comment>
<evidence type="ECO:0000256" key="2">
    <source>
        <dbReference type="ARBA" id="ARBA00022485"/>
    </source>
</evidence>
<keyword evidence="7 8" id="KW-0411">Iron-sulfur</keyword>
<evidence type="ECO:0000259" key="9">
    <source>
        <dbReference type="PROSITE" id="PS51379"/>
    </source>
</evidence>
<dbReference type="STRING" id="742726.HMPREF9448_01494"/>